<evidence type="ECO:0000313" key="6">
    <source>
        <dbReference type="EMBL" id="VYT78770.1"/>
    </source>
</evidence>
<dbReference type="CDD" id="cd04186">
    <property type="entry name" value="GT_2_like_c"/>
    <property type="match status" value="1"/>
</dbReference>
<dbReference type="Gene3D" id="3.90.550.10">
    <property type="entry name" value="Spore Coat Polysaccharide Biosynthesis Protein SpsA, Chain A"/>
    <property type="match status" value="1"/>
</dbReference>
<dbReference type="Pfam" id="PF00535">
    <property type="entry name" value="Glycos_transf_2"/>
    <property type="match status" value="1"/>
</dbReference>
<dbReference type="InterPro" id="IPR029044">
    <property type="entry name" value="Nucleotide-diphossugar_trans"/>
</dbReference>
<comment type="pathway">
    <text evidence="1">Cell wall biogenesis; cell wall polysaccharide biosynthesis.</text>
</comment>
<dbReference type="PANTHER" id="PTHR43179">
    <property type="entry name" value="RHAMNOSYLTRANSFERASE WBBL"/>
    <property type="match status" value="1"/>
</dbReference>
<evidence type="ECO:0000256" key="3">
    <source>
        <dbReference type="ARBA" id="ARBA00022676"/>
    </source>
</evidence>
<comment type="similarity">
    <text evidence="2">Belongs to the glycosyltransferase 2 family.</text>
</comment>
<organism evidence="6">
    <name type="scientific">Clostridium tertium</name>
    <dbReference type="NCBI Taxonomy" id="1559"/>
    <lineage>
        <taxon>Bacteria</taxon>
        <taxon>Bacillati</taxon>
        <taxon>Bacillota</taxon>
        <taxon>Clostridia</taxon>
        <taxon>Eubacteriales</taxon>
        <taxon>Clostridiaceae</taxon>
        <taxon>Clostridium</taxon>
    </lineage>
</organism>
<sequence>MKISIILLNYNNEEDTLECVNSIKKNSKLINEIIVVDNNSSEESKKVLKENKNNYKLILNKENNGFAAGNNIGIKYAIDRLDEYILLLNNDTIIEDDCIEKLVDCMESDSSIGIVSSRIMYYDNPDKIWYCGGTIDWKKYIAIHSNMGKKYKQEGSIIDTEFISGCCMLVRREVFEKVGLLPEEYFMYYEDVDFCKMVLDANYKLKVCTDSVIYHKVSSSSGGEDSPFSIKWCTRNRLIFMNKYKCDNYQFKSKTFFYSTRIIRAIQYLLKGEINKYKSLLEGIKLGREFNKQIHKK</sequence>
<accession>A0A6N2ZLZ4</accession>
<evidence type="ECO:0000256" key="4">
    <source>
        <dbReference type="ARBA" id="ARBA00022679"/>
    </source>
</evidence>
<keyword evidence="3 6" id="KW-0328">Glycosyltransferase</keyword>
<name>A0A6N2ZLZ4_9CLOT</name>
<feature type="domain" description="Glycosyltransferase 2-like" evidence="5">
    <location>
        <begin position="4"/>
        <end position="178"/>
    </location>
</feature>
<evidence type="ECO:0000256" key="1">
    <source>
        <dbReference type="ARBA" id="ARBA00004776"/>
    </source>
</evidence>
<dbReference type="GO" id="GO:0102096">
    <property type="term" value="F:decaprenyl-N-acetyl-alpha-D-glucosaminyl-pyrophosphate:dTDP-alpha-L-rhamnose rhamnosyltransferase activity"/>
    <property type="evidence" value="ECO:0007669"/>
    <property type="project" value="UniProtKB-EC"/>
</dbReference>
<keyword evidence="4 6" id="KW-0808">Transferase</keyword>
<evidence type="ECO:0000259" key="5">
    <source>
        <dbReference type="Pfam" id="PF00535"/>
    </source>
</evidence>
<dbReference type="PANTHER" id="PTHR43179:SF12">
    <property type="entry name" value="GALACTOFURANOSYLTRANSFERASE GLFT2"/>
    <property type="match status" value="1"/>
</dbReference>
<dbReference type="RefSeq" id="WP_156625046.1">
    <property type="nucleotide sequence ID" value="NZ_CACRTO010000006.1"/>
</dbReference>
<gene>
    <name evidence="6" type="primary">wbbL_1</name>
    <name evidence="6" type="ORF">CTLFYP3_00681</name>
</gene>
<evidence type="ECO:0000256" key="2">
    <source>
        <dbReference type="ARBA" id="ARBA00006739"/>
    </source>
</evidence>
<reference evidence="6" key="1">
    <citation type="submission" date="2019-11" db="EMBL/GenBank/DDBJ databases">
        <authorList>
            <person name="Feng L."/>
        </authorList>
    </citation>
    <scope>NUCLEOTIDE SEQUENCE</scope>
    <source>
        <strain evidence="6">CTertiumLFYP3</strain>
    </source>
</reference>
<dbReference type="InterPro" id="IPR001173">
    <property type="entry name" value="Glyco_trans_2-like"/>
</dbReference>
<dbReference type="SUPFAM" id="SSF53448">
    <property type="entry name" value="Nucleotide-diphospho-sugar transferases"/>
    <property type="match status" value="1"/>
</dbReference>
<dbReference type="EC" id="2.4.1.289" evidence="6"/>
<protein>
    <submittedName>
        <fullName evidence="6">N-acetylglucosaminyl-diphospho-decaprenol L-rhamnosyltransferase</fullName>
        <ecNumber evidence="6">2.4.1.289</ecNumber>
    </submittedName>
</protein>
<proteinExistence type="inferred from homology"/>
<dbReference type="EMBL" id="CACRTO010000006">
    <property type="protein sequence ID" value="VYT78770.1"/>
    <property type="molecule type" value="Genomic_DNA"/>
</dbReference>
<dbReference type="AlphaFoldDB" id="A0A6N2ZLZ4"/>